<evidence type="ECO:0000313" key="2">
    <source>
        <dbReference type="Proteomes" id="UP000694865"/>
    </source>
</evidence>
<organism evidence="2 3">
    <name type="scientific">Saccoglossus kowalevskii</name>
    <name type="common">Acorn worm</name>
    <dbReference type="NCBI Taxonomy" id="10224"/>
    <lineage>
        <taxon>Eukaryota</taxon>
        <taxon>Metazoa</taxon>
        <taxon>Hemichordata</taxon>
        <taxon>Enteropneusta</taxon>
        <taxon>Harrimaniidae</taxon>
        <taxon>Saccoglossus</taxon>
    </lineage>
</organism>
<dbReference type="SUPFAM" id="SSF52266">
    <property type="entry name" value="SGNH hydrolase"/>
    <property type="match status" value="1"/>
</dbReference>
<gene>
    <name evidence="3" type="primary">LOC102804532</name>
</gene>
<sequence>MAAKPCDIWWRINMILMILEDKYDSLETIIQGMDTGFHPVKTSKANQCSPQVLNMNVHNESDSNVNTAILSEITEEKDENETHTEKKQQLSNSKQKPKGLTRQDSNIVLIGDSLIKHIDVVKLSKKQVDKIRASTILDAEQKIKSCSMEHVNKLILHVGSNDIDNSKQSGDVIEDIVNLAHLSKSRMNTSSTVIVSGILPRGNSELNKKIKEVNLNVKSRIDDQDGMIFVDHNKLYGTKKYYHSDNIHLNDIGTKVLAANIISAIKNKPRIRNNNLRERPRSQLRRKNVLDNDLRL</sequence>
<accession>A0ABM0MSC9</accession>
<evidence type="ECO:0000256" key="1">
    <source>
        <dbReference type="SAM" id="MobiDB-lite"/>
    </source>
</evidence>
<dbReference type="Proteomes" id="UP000694865">
    <property type="component" value="Unplaced"/>
</dbReference>
<reference evidence="3" key="1">
    <citation type="submission" date="2025-08" db="UniProtKB">
        <authorList>
            <consortium name="RefSeq"/>
        </authorList>
    </citation>
    <scope>IDENTIFICATION</scope>
    <source>
        <tissue evidence="3">Testes</tissue>
    </source>
</reference>
<keyword evidence="2" id="KW-1185">Reference proteome</keyword>
<dbReference type="InterPro" id="IPR036514">
    <property type="entry name" value="SGNH_hydro_sf"/>
</dbReference>
<dbReference type="GeneID" id="102804532"/>
<proteinExistence type="predicted"/>
<name>A0ABM0MSC9_SACKO</name>
<dbReference type="Gene3D" id="3.40.50.1110">
    <property type="entry name" value="SGNH hydrolase"/>
    <property type="match status" value="1"/>
</dbReference>
<feature type="region of interest" description="Disordered" evidence="1">
    <location>
        <begin position="76"/>
        <end position="99"/>
    </location>
</feature>
<dbReference type="RefSeq" id="XP_006822920.1">
    <property type="nucleotide sequence ID" value="XM_006822857.1"/>
</dbReference>
<evidence type="ECO:0000313" key="3">
    <source>
        <dbReference type="RefSeq" id="XP_006822920.1"/>
    </source>
</evidence>
<protein>
    <submittedName>
        <fullName evidence="3">Uncharacterized protein LOC102804532</fullName>
    </submittedName>
</protein>